<evidence type="ECO:0000313" key="2">
    <source>
        <dbReference type="Proteomes" id="UP001221898"/>
    </source>
</evidence>
<keyword evidence="2" id="KW-1185">Reference proteome</keyword>
<sequence>MQGSSRKERTSVEGLLELEDKCSHRLTCTLSEALGYTLTWSRYSSNPIPLQVLVYRISQGVPINHGHWGALCPLTVP</sequence>
<reference evidence="1" key="1">
    <citation type="journal article" date="2023" name="Science">
        <title>Genome structures resolve the early diversification of teleost fishes.</title>
        <authorList>
            <person name="Parey E."/>
            <person name="Louis A."/>
            <person name="Montfort J."/>
            <person name="Bouchez O."/>
            <person name="Roques C."/>
            <person name="Iampietro C."/>
            <person name="Lluch J."/>
            <person name="Castinel A."/>
            <person name="Donnadieu C."/>
            <person name="Desvignes T."/>
            <person name="Floi Bucao C."/>
            <person name="Jouanno E."/>
            <person name="Wen M."/>
            <person name="Mejri S."/>
            <person name="Dirks R."/>
            <person name="Jansen H."/>
            <person name="Henkel C."/>
            <person name="Chen W.J."/>
            <person name="Zahm M."/>
            <person name="Cabau C."/>
            <person name="Klopp C."/>
            <person name="Thompson A.W."/>
            <person name="Robinson-Rechavi M."/>
            <person name="Braasch I."/>
            <person name="Lecointre G."/>
            <person name="Bobe J."/>
            <person name="Postlethwait J.H."/>
            <person name="Berthelot C."/>
            <person name="Roest Crollius H."/>
            <person name="Guiguen Y."/>
        </authorList>
    </citation>
    <scope>NUCLEOTIDE SEQUENCE</scope>
    <source>
        <strain evidence="1">NC1722</strain>
    </source>
</reference>
<organism evidence="1 2">
    <name type="scientific">Aldrovandia affinis</name>
    <dbReference type="NCBI Taxonomy" id="143900"/>
    <lineage>
        <taxon>Eukaryota</taxon>
        <taxon>Metazoa</taxon>
        <taxon>Chordata</taxon>
        <taxon>Craniata</taxon>
        <taxon>Vertebrata</taxon>
        <taxon>Euteleostomi</taxon>
        <taxon>Actinopterygii</taxon>
        <taxon>Neopterygii</taxon>
        <taxon>Teleostei</taxon>
        <taxon>Notacanthiformes</taxon>
        <taxon>Halosauridae</taxon>
        <taxon>Aldrovandia</taxon>
    </lineage>
</organism>
<proteinExistence type="predicted"/>
<protein>
    <submittedName>
        <fullName evidence="1">Uncharacterized protein</fullName>
    </submittedName>
</protein>
<dbReference type="AlphaFoldDB" id="A0AAD7WDS4"/>
<evidence type="ECO:0000313" key="1">
    <source>
        <dbReference type="EMBL" id="KAJ8393312.1"/>
    </source>
</evidence>
<accession>A0AAD7WDS4</accession>
<dbReference type="EMBL" id="JAINUG010000138">
    <property type="protein sequence ID" value="KAJ8393312.1"/>
    <property type="molecule type" value="Genomic_DNA"/>
</dbReference>
<gene>
    <name evidence="1" type="ORF">AAFF_G00062130</name>
</gene>
<name>A0AAD7WDS4_9TELE</name>
<comment type="caution">
    <text evidence="1">The sequence shown here is derived from an EMBL/GenBank/DDBJ whole genome shotgun (WGS) entry which is preliminary data.</text>
</comment>
<dbReference type="Proteomes" id="UP001221898">
    <property type="component" value="Unassembled WGS sequence"/>
</dbReference>